<sequence length="467" mass="53123">MAEVLTDEEKSVLEAFQKFDKDGSGSISRDELGQVLKSLDPEGWDKDSIDQVLADADASGDGQLQMKEFIRWAFTQDESISGGRGFLTLKIEGATLRPELNGIYVPERETYFQRPVFYCAENDRVLFYHGKRQQWQIYWQTSTLSSARLKTTRSPHRDSLEATWATYDSKTKKFVPEPEMRCSLLTPEEQQALAPTWVMVYDEPAKRCPFDPAAGLGHQGTADQRTFFYKKSEETFADRPVYDGWRSRYKTGWHICYDADLKIWKQTTQVGKAGSPPGRSVPTNAYAPHLTPWYSDERTIQRCVIPHQVDAEIAEADGRLVTLGGAKTSYVPVKEEVPDGWIDPDFPHETSTIYIRRFAGSYRNYTTIKWMRIPAITATPVLFDDLSPADVCQKGVGDCWLITALAGVAEFPSFFKDHVFVTQNVPSESGKIELKLFDCKLQEFQVLRSFVAMPEMLRCVFVPVFRS</sequence>
<evidence type="ECO:0000259" key="5">
    <source>
        <dbReference type="PROSITE" id="PS50203"/>
    </source>
</evidence>
<proteinExistence type="inferred from homology"/>
<dbReference type="InterPro" id="IPR038765">
    <property type="entry name" value="Papain-like_cys_pep_sf"/>
</dbReference>
<dbReference type="InterPro" id="IPR000169">
    <property type="entry name" value="Pept_cys_AS"/>
</dbReference>
<protein>
    <recommendedName>
        <fullName evidence="9">Calmodulin</fullName>
    </recommendedName>
</protein>
<evidence type="ECO:0000259" key="6">
    <source>
        <dbReference type="PROSITE" id="PS50222"/>
    </source>
</evidence>
<dbReference type="EMBL" id="CAXAMN010008149">
    <property type="protein sequence ID" value="CAK9024157.1"/>
    <property type="molecule type" value="Genomic_DNA"/>
</dbReference>
<feature type="domain" description="Calpain catalytic" evidence="5">
    <location>
        <begin position="340"/>
        <end position="437"/>
    </location>
</feature>
<evidence type="ECO:0000256" key="2">
    <source>
        <dbReference type="ARBA" id="ARBA00022737"/>
    </source>
</evidence>
<dbReference type="SUPFAM" id="SSF54001">
    <property type="entry name" value="Cysteine proteinases"/>
    <property type="match status" value="1"/>
</dbReference>
<organism evidence="7 8">
    <name type="scientific">Durusdinium trenchii</name>
    <dbReference type="NCBI Taxonomy" id="1381693"/>
    <lineage>
        <taxon>Eukaryota</taxon>
        <taxon>Sar</taxon>
        <taxon>Alveolata</taxon>
        <taxon>Dinophyceae</taxon>
        <taxon>Suessiales</taxon>
        <taxon>Symbiodiniaceae</taxon>
        <taxon>Durusdinium</taxon>
    </lineage>
</organism>
<feature type="domain" description="EF-hand" evidence="6">
    <location>
        <begin position="7"/>
        <end position="42"/>
    </location>
</feature>
<gene>
    <name evidence="7" type="ORF">CCMP2556_LOCUS15520</name>
</gene>
<evidence type="ECO:0000313" key="8">
    <source>
        <dbReference type="Proteomes" id="UP001642484"/>
    </source>
</evidence>
<name>A0ABP0KDM3_9DINO</name>
<evidence type="ECO:0000256" key="1">
    <source>
        <dbReference type="ARBA" id="ARBA00007623"/>
    </source>
</evidence>
<evidence type="ECO:0008006" key="9">
    <source>
        <dbReference type="Google" id="ProtNLM"/>
    </source>
</evidence>
<dbReference type="Pfam" id="PF13499">
    <property type="entry name" value="EF-hand_7"/>
    <property type="match status" value="1"/>
</dbReference>
<dbReference type="InterPro" id="IPR018247">
    <property type="entry name" value="EF_Hand_1_Ca_BS"/>
</dbReference>
<dbReference type="PROSITE" id="PS50203">
    <property type="entry name" value="CALPAIN_CAT"/>
    <property type="match status" value="1"/>
</dbReference>
<dbReference type="SMART" id="SM00054">
    <property type="entry name" value="EFh"/>
    <property type="match status" value="2"/>
</dbReference>
<reference evidence="7 8" key="1">
    <citation type="submission" date="2024-02" db="EMBL/GenBank/DDBJ databases">
        <authorList>
            <person name="Chen Y."/>
            <person name="Shah S."/>
            <person name="Dougan E. K."/>
            <person name="Thang M."/>
            <person name="Chan C."/>
        </authorList>
    </citation>
    <scope>NUCLEOTIDE SEQUENCE [LARGE SCALE GENOMIC DNA]</scope>
</reference>
<keyword evidence="8" id="KW-1185">Reference proteome</keyword>
<dbReference type="PANTHER" id="PTHR23050">
    <property type="entry name" value="CALCIUM BINDING PROTEIN"/>
    <property type="match status" value="1"/>
</dbReference>
<dbReference type="PROSITE" id="PS50222">
    <property type="entry name" value="EF_HAND_2"/>
    <property type="match status" value="1"/>
</dbReference>
<evidence type="ECO:0000313" key="7">
    <source>
        <dbReference type="EMBL" id="CAK9024157.1"/>
    </source>
</evidence>
<dbReference type="Gene3D" id="1.10.238.10">
    <property type="entry name" value="EF-hand"/>
    <property type="match status" value="1"/>
</dbReference>
<accession>A0ABP0KDM3</accession>
<evidence type="ECO:0000256" key="3">
    <source>
        <dbReference type="ARBA" id="ARBA00022837"/>
    </source>
</evidence>
<dbReference type="PROSITE" id="PS00139">
    <property type="entry name" value="THIOL_PROTEASE_CYS"/>
    <property type="match status" value="1"/>
</dbReference>
<comment type="similarity">
    <text evidence="1">Belongs to the peptidase C2 family.</text>
</comment>
<dbReference type="InterPro" id="IPR050145">
    <property type="entry name" value="Centrin_CML-like"/>
</dbReference>
<dbReference type="SUPFAM" id="SSF47473">
    <property type="entry name" value="EF-hand"/>
    <property type="match status" value="1"/>
</dbReference>
<dbReference type="CDD" id="cd00051">
    <property type="entry name" value="EFh"/>
    <property type="match status" value="1"/>
</dbReference>
<comment type="caution">
    <text evidence="4">Lacks conserved residue(s) required for the propagation of feature annotation.</text>
</comment>
<dbReference type="PROSITE" id="PS00018">
    <property type="entry name" value="EF_HAND_1"/>
    <property type="match status" value="2"/>
</dbReference>
<dbReference type="InterPro" id="IPR002048">
    <property type="entry name" value="EF_hand_dom"/>
</dbReference>
<dbReference type="InterPro" id="IPR001300">
    <property type="entry name" value="Peptidase_C2_calpain_cat"/>
</dbReference>
<evidence type="ECO:0000256" key="4">
    <source>
        <dbReference type="PROSITE-ProRule" id="PRU00239"/>
    </source>
</evidence>
<dbReference type="Pfam" id="PF00648">
    <property type="entry name" value="Peptidase_C2"/>
    <property type="match status" value="1"/>
</dbReference>
<dbReference type="Proteomes" id="UP001642484">
    <property type="component" value="Unassembled WGS sequence"/>
</dbReference>
<comment type="caution">
    <text evidence="7">The sequence shown here is derived from an EMBL/GenBank/DDBJ whole genome shotgun (WGS) entry which is preliminary data.</text>
</comment>
<dbReference type="InterPro" id="IPR011992">
    <property type="entry name" value="EF-hand-dom_pair"/>
</dbReference>
<keyword evidence="2" id="KW-0677">Repeat</keyword>
<keyword evidence="3" id="KW-0106">Calcium</keyword>